<reference evidence="2 3" key="1">
    <citation type="journal article" date="2019" name="Sci. Rep.">
        <title>Orb-weaving spider Araneus ventricosus genome elucidates the spidroin gene catalogue.</title>
        <authorList>
            <person name="Kono N."/>
            <person name="Nakamura H."/>
            <person name="Ohtoshi R."/>
            <person name="Moran D.A.P."/>
            <person name="Shinohara A."/>
            <person name="Yoshida Y."/>
            <person name="Fujiwara M."/>
            <person name="Mori M."/>
            <person name="Tomita M."/>
            <person name="Arakawa K."/>
        </authorList>
    </citation>
    <scope>NUCLEOTIDE SEQUENCE [LARGE SCALE GENOMIC DNA]</scope>
</reference>
<protein>
    <submittedName>
        <fullName evidence="2">Uncharacterized protein</fullName>
    </submittedName>
</protein>
<accession>A0A4Y2E6Q3</accession>
<dbReference type="Proteomes" id="UP000499080">
    <property type="component" value="Unassembled WGS sequence"/>
</dbReference>
<dbReference type="AlphaFoldDB" id="A0A4Y2E6Q3"/>
<keyword evidence="3" id="KW-1185">Reference proteome</keyword>
<comment type="caution">
    <text evidence="2">The sequence shown here is derived from an EMBL/GenBank/DDBJ whole genome shotgun (WGS) entry which is preliminary data.</text>
</comment>
<dbReference type="OrthoDB" id="8300685at2759"/>
<feature type="compositionally biased region" description="Basic and acidic residues" evidence="1">
    <location>
        <begin position="163"/>
        <end position="172"/>
    </location>
</feature>
<evidence type="ECO:0000256" key="1">
    <source>
        <dbReference type="SAM" id="MobiDB-lite"/>
    </source>
</evidence>
<dbReference type="EMBL" id="BGPR01000527">
    <property type="protein sequence ID" value="GBM24842.1"/>
    <property type="molecule type" value="Genomic_DNA"/>
</dbReference>
<evidence type="ECO:0000313" key="2">
    <source>
        <dbReference type="EMBL" id="GBM24842.1"/>
    </source>
</evidence>
<name>A0A4Y2E6Q3_ARAVE</name>
<proteinExistence type="predicted"/>
<evidence type="ECO:0000313" key="3">
    <source>
        <dbReference type="Proteomes" id="UP000499080"/>
    </source>
</evidence>
<gene>
    <name evidence="2" type="ORF">AVEN_245079_1</name>
</gene>
<organism evidence="2 3">
    <name type="scientific">Araneus ventricosus</name>
    <name type="common">Orbweaver spider</name>
    <name type="synonym">Epeira ventricosa</name>
    <dbReference type="NCBI Taxonomy" id="182803"/>
    <lineage>
        <taxon>Eukaryota</taxon>
        <taxon>Metazoa</taxon>
        <taxon>Ecdysozoa</taxon>
        <taxon>Arthropoda</taxon>
        <taxon>Chelicerata</taxon>
        <taxon>Arachnida</taxon>
        <taxon>Araneae</taxon>
        <taxon>Araneomorphae</taxon>
        <taxon>Entelegynae</taxon>
        <taxon>Araneoidea</taxon>
        <taxon>Araneidae</taxon>
        <taxon>Araneus</taxon>
    </lineage>
</organism>
<sequence>MRLAYVEGPLNVRENFAAKYIVYAVKDEDTQHTTRWMDAKDLKSALSYNMKYEAAKTVSKTSRHDCIIQLATPVFTRGSRSSGLSTTNCEEKRGEGGRVHFTNPYVNKTSVYKGSELKGIVERTPRRKIGPPITLINEAIFRPDRLSNEGKRHKPAVLSVKAKPLDRPEPPV</sequence>
<feature type="region of interest" description="Disordered" evidence="1">
    <location>
        <begin position="146"/>
        <end position="172"/>
    </location>
</feature>